<feature type="domain" description="TfoX N-terminal" evidence="1">
    <location>
        <begin position="22"/>
        <end position="108"/>
    </location>
</feature>
<protein>
    <submittedName>
        <fullName evidence="2">TfoX-like protein</fullName>
    </submittedName>
</protein>
<accession>A0A370IDJ8</accession>
<evidence type="ECO:0000313" key="2">
    <source>
        <dbReference type="EMBL" id="RDI68788.1"/>
    </source>
</evidence>
<gene>
    <name evidence="2" type="ORF">DFR76_101323</name>
</gene>
<dbReference type="STRING" id="1210086.GCA_001613105_00172"/>
<evidence type="ECO:0000259" key="1">
    <source>
        <dbReference type="Pfam" id="PF04993"/>
    </source>
</evidence>
<organism evidence="2 3">
    <name type="scientific">Nocardia pseudobrasiliensis</name>
    <dbReference type="NCBI Taxonomy" id="45979"/>
    <lineage>
        <taxon>Bacteria</taxon>
        <taxon>Bacillati</taxon>
        <taxon>Actinomycetota</taxon>
        <taxon>Actinomycetes</taxon>
        <taxon>Mycobacteriales</taxon>
        <taxon>Nocardiaceae</taxon>
        <taxon>Nocardia</taxon>
    </lineage>
</organism>
<reference evidence="2 3" key="1">
    <citation type="submission" date="2018-07" db="EMBL/GenBank/DDBJ databases">
        <title>Genomic Encyclopedia of Type Strains, Phase IV (KMG-IV): sequencing the most valuable type-strain genomes for metagenomic binning, comparative biology and taxonomic classification.</title>
        <authorList>
            <person name="Goeker M."/>
        </authorList>
    </citation>
    <scope>NUCLEOTIDE SEQUENCE [LARGE SCALE GENOMIC DNA]</scope>
    <source>
        <strain evidence="2 3">DSM 44290</strain>
    </source>
</reference>
<evidence type="ECO:0000313" key="3">
    <source>
        <dbReference type="Proteomes" id="UP000254869"/>
    </source>
</evidence>
<keyword evidence="3" id="KW-1185">Reference proteome</keyword>
<comment type="caution">
    <text evidence="2">The sequence shown here is derived from an EMBL/GenBank/DDBJ whole genome shotgun (WGS) entry which is preliminary data.</text>
</comment>
<dbReference type="EMBL" id="QQBC01000001">
    <property type="protein sequence ID" value="RDI68788.1"/>
    <property type="molecule type" value="Genomic_DNA"/>
</dbReference>
<proteinExistence type="predicted"/>
<dbReference type="Gene3D" id="3.30.1460.30">
    <property type="entry name" value="YgaC/TfoX-N like chaperone"/>
    <property type="match status" value="1"/>
</dbReference>
<name>A0A370IDJ8_9NOCA</name>
<dbReference type="InterPro" id="IPR007076">
    <property type="entry name" value="TfoX_N"/>
</dbReference>
<dbReference type="Pfam" id="PF04993">
    <property type="entry name" value="TfoX_N"/>
    <property type="match status" value="1"/>
</dbReference>
<dbReference type="SUPFAM" id="SSF159894">
    <property type="entry name" value="YgaC/TfoX-N like"/>
    <property type="match status" value="1"/>
</dbReference>
<sequence>MPGMAYDEQLADRIRDALGPDLPQMTEKKMFGGLAFLLGGNMTVAATRNGGMMVRVAPEEADSMIDGEYITPMTMGGREMRNWLRITPDLLTDDNTLTEWIARALRFARTLPTK</sequence>
<dbReference type="Proteomes" id="UP000254869">
    <property type="component" value="Unassembled WGS sequence"/>
</dbReference>
<dbReference type="AlphaFoldDB" id="A0A370IDJ8"/>